<dbReference type="AlphaFoldDB" id="A0A7R9W8Q0"/>
<evidence type="ECO:0000313" key="1">
    <source>
        <dbReference type="EMBL" id="CAD8316415.1"/>
    </source>
</evidence>
<sequence length="153" mass="16932">MYLDPNNDMYNSLLPADCIDGACSFPKTSNIYSRRDVVGGHVLVQRQTGQIETDLPYYGSVDLPDKVAFGNCSIYKRQPVPLIPLNIVYSSCISGALNNVDCGSLYPRPSPTFASLLLQHWDVPHDPKPGWSDNEDSVMVPIYPDAGIGARRW</sequence>
<dbReference type="EMBL" id="HBED01030338">
    <property type="protein sequence ID" value="CAD8316415.1"/>
    <property type="molecule type" value="Transcribed_RNA"/>
</dbReference>
<gene>
    <name evidence="1" type="ORF">TDUB1175_LOCUS15208</name>
</gene>
<proteinExistence type="predicted"/>
<name>A0A7R9W8Q0_9STRA</name>
<accession>A0A7R9W8Q0</accession>
<protein>
    <submittedName>
        <fullName evidence="1">Uncharacterized protein</fullName>
    </submittedName>
</protein>
<organism evidence="1">
    <name type="scientific">Pseudictyota dubia</name>
    <dbReference type="NCBI Taxonomy" id="2749911"/>
    <lineage>
        <taxon>Eukaryota</taxon>
        <taxon>Sar</taxon>
        <taxon>Stramenopiles</taxon>
        <taxon>Ochrophyta</taxon>
        <taxon>Bacillariophyta</taxon>
        <taxon>Mediophyceae</taxon>
        <taxon>Biddulphiophycidae</taxon>
        <taxon>Eupodiscales</taxon>
        <taxon>Odontellaceae</taxon>
        <taxon>Pseudictyota</taxon>
    </lineage>
</organism>
<reference evidence="1" key="1">
    <citation type="submission" date="2021-01" db="EMBL/GenBank/DDBJ databases">
        <authorList>
            <person name="Corre E."/>
            <person name="Pelletier E."/>
            <person name="Niang G."/>
            <person name="Scheremetjew M."/>
            <person name="Finn R."/>
            <person name="Kale V."/>
            <person name="Holt S."/>
            <person name="Cochrane G."/>
            <person name="Meng A."/>
            <person name="Brown T."/>
            <person name="Cohen L."/>
        </authorList>
    </citation>
    <scope>NUCLEOTIDE SEQUENCE</scope>
    <source>
        <strain evidence="1">CCMP147</strain>
    </source>
</reference>